<dbReference type="NCBIfam" id="NF004397">
    <property type="entry name" value="PRK05755.1"/>
    <property type="match status" value="1"/>
</dbReference>
<dbReference type="Gene3D" id="3.40.50.1010">
    <property type="entry name" value="5'-nuclease"/>
    <property type="match status" value="1"/>
</dbReference>
<dbReference type="CDD" id="cd09859">
    <property type="entry name" value="PIN_53EXO"/>
    <property type="match status" value="1"/>
</dbReference>
<dbReference type="EC" id="2.7.7.7" evidence="11 12"/>
<keyword evidence="8 12" id="KW-0238">DNA-binding</keyword>
<keyword evidence="2 12" id="KW-0808">Transferase</keyword>
<dbReference type="Proteomes" id="UP001056109">
    <property type="component" value="Chromosome"/>
</dbReference>
<dbReference type="CDD" id="cd06140">
    <property type="entry name" value="DNA_polA_I_Bacillus_like_exo"/>
    <property type="match status" value="1"/>
</dbReference>
<dbReference type="InterPro" id="IPR002298">
    <property type="entry name" value="DNA_polymerase_A"/>
</dbReference>
<dbReference type="SMART" id="SM00475">
    <property type="entry name" value="53EXOc"/>
    <property type="match status" value="1"/>
</dbReference>
<dbReference type="CDD" id="cd09898">
    <property type="entry name" value="H3TH_53EXO"/>
    <property type="match status" value="1"/>
</dbReference>
<feature type="domain" description="DNA-directed DNA polymerase family A palm" evidence="14">
    <location>
        <begin position="658"/>
        <end position="865"/>
    </location>
</feature>
<evidence type="ECO:0000256" key="6">
    <source>
        <dbReference type="ARBA" id="ARBA00022839"/>
    </source>
</evidence>
<evidence type="ECO:0000256" key="2">
    <source>
        <dbReference type="ARBA" id="ARBA00022679"/>
    </source>
</evidence>
<evidence type="ECO:0000256" key="1">
    <source>
        <dbReference type="ARBA" id="ARBA00007705"/>
    </source>
</evidence>
<keyword evidence="12" id="KW-0378">Hydrolase</keyword>
<protein>
    <recommendedName>
        <fullName evidence="11 12">DNA polymerase I</fullName>
        <ecNumber evidence="11 12">2.7.7.7</ecNumber>
    </recommendedName>
</protein>
<dbReference type="InterPro" id="IPR054690">
    <property type="entry name" value="DNA_polI_exonuclease"/>
</dbReference>
<dbReference type="Pfam" id="PF02739">
    <property type="entry name" value="5_3_exonuc_N"/>
    <property type="match status" value="1"/>
</dbReference>
<dbReference type="InterPro" id="IPR001098">
    <property type="entry name" value="DNA-dir_DNA_pol_A_palm_dom"/>
</dbReference>
<dbReference type="Gene3D" id="1.20.1060.10">
    <property type="entry name" value="Taq DNA Polymerase, Chain T, domain 4"/>
    <property type="match status" value="1"/>
</dbReference>
<dbReference type="InterPro" id="IPR018320">
    <property type="entry name" value="DNA_polymerase_1"/>
</dbReference>
<feature type="domain" description="5'-3' exonuclease" evidence="13">
    <location>
        <begin position="2"/>
        <end position="263"/>
    </location>
</feature>
<proteinExistence type="inferred from homology"/>
<comment type="function">
    <text evidence="12">In addition to polymerase activity, this DNA polymerase exhibits 5'-3' exonuclease activity.</text>
</comment>
<dbReference type="InterPro" id="IPR020046">
    <property type="entry name" value="5-3_exonucl_a-hlix_arch_N"/>
</dbReference>
<dbReference type="SUPFAM" id="SSF53098">
    <property type="entry name" value="Ribonuclease H-like"/>
    <property type="match status" value="1"/>
</dbReference>
<dbReference type="InterPro" id="IPR008918">
    <property type="entry name" value="HhH2"/>
</dbReference>
<evidence type="ECO:0000256" key="9">
    <source>
        <dbReference type="ARBA" id="ARBA00023204"/>
    </source>
</evidence>
<accession>A0ABY5AEM3</accession>
<evidence type="ECO:0000259" key="14">
    <source>
        <dbReference type="SMART" id="SM00482"/>
    </source>
</evidence>
<dbReference type="Gene3D" id="1.10.150.20">
    <property type="entry name" value="5' to 3' exonuclease, C-terminal subdomain"/>
    <property type="match status" value="2"/>
</dbReference>
<evidence type="ECO:0000256" key="7">
    <source>
        <dbReference type="ARBA" id="ARBA00022932"/>
    </source>
</evidence>
<evidence type="ECO:0000256" key="3">
    <source>
        <dbReference type="ARBA" id="ARBA00022695"/>
    </source>
</evidence>
<dbReference type="InterPro" id="IPR043502">
    <property type="entry name" value="DNA/RNA_pol_sf"/>
</dbReference>
<dbReference type="Gene3D" id="3.30.70.370">
    <property type="match status" value="1"/>
</dbReference>
<dbReference type="InterPro" id="IPR029060">
    <property type="entry name" value="PIN-like_dom_sf"/>
</dbReference>
<evidence type="ECO:0000259" key="13">
    <source>
        <dbReference type="SMART" id="SM00475"/>
    </source>
</evidence>
<dbReference type="SMART" id="SM00482">
    <property type="entry name" value="POLAc"/>
    <property type="match status" value="1"/>
</dbReference>
<dbReference type="SMART" id="SM00279">
    <property type="entry name" value="HhH2"/>
    <property type="match status" value="1"/>
</dbReference>
<gene>
    <name evidence="12 15" type="primary">polA</name>
    <name evidence="15" type="ORF">NG665_04505</name>
</gene>
<keyword evidence="3 12" id="KW-0548">Nucleotidyltransferase</keyword>
<dbReference type="Pfam" id="PF22619">
    <property type="entry name" value="DNA_polI_exo1"/>
    <property type="match status" value="1"/>
</dbReference>
<dbReference type="PANTHER" id="PTHR10133">
    <property type="entry name" value="DNA POLYMERASE I"/>
    <property type="match status" value="1"/>
</dbReference>
<dbReference type="PRINTS" id="PR00868">
    <property type="entry name" value="DNAPOLI"/>
</dbReference>
<dbReference type="InterPro" id="IPR020045">
    <property type="entry name" value="DNA_polI_H3TH"/>
</dbReference>
<dbReference type="CDD" id="cd08637">
    <property type="entry name" value="DNA_pol_A_pol_I_C"/>
    <property type="match status" value="1"/>
</dbReference>
<keyword evidence="16" id="KW-1185">Reference proteome</keyword>
<name>A0ABY5AEM3_9ACTO</name>
<dbReference type="NCBIfam" id="TIGR00593">
    <property type="entry name" value="pola"/>
    <property type="match status" value="1"/>
</dbReference>
<organism evidence="15 16">
    <name type="scientific">Arcanobacterium pinnipediorum</name>
    <dbReference type="NCBI Taxonomy" id="1503041"/>
    <lineage>
        <taxon>Bacteria</taxon>
        <taxon>Bacillati</taxon>
        <taxon>Actinomycetota</taxon>
        <taxon>Actinomycetes</taxon>
        <taxon>Actinomycetales</taxon>
        <taxon>Actinomycetaceae</taxon>
        <taxon>Arcanobacterium</taxon>
    </lineage>
</organism>
<dbReference type="SUPFAM" id="SSF47807">
    <property type="entry name" value="5' to 3' exonuclease, C-terminal subdomain"/>
    <property type="match status" value="1"/>
</dbReference>
<keyword evidence="9 12" id="KW-0234">DNA repair</keyword>
<reference evidence="15" key="1">
    <citation type="submission" date="2022-06" db="EMBL/GenBank/DDBJ databases">
        <title>Complete Genome Sequence of Arcanobacterium pinnipediorum strain DSM 28752 isolated from a harbour seal.</title>
        <authorList>
            <person name="Borowiak M."/>
            <person name="Kreitlow A."/>
            <person name="Alssahen M."/>
            <person name="Malorny B."/>
            <person name="Laemmler C."/>
            <person name="Prenger-Berninghoff E."/>
            <person name="Siebert U."/>
            <person name="Ploetz M."/>
            <person name="Abdulmawjood A."/>
        </authorList>
    </citation>
    <scope>NUCLEOTIDE SEQUENCE</scope>
    <source>
        <strain evidence="15">DSM 28752</strain>
    </source>
</reference>
<keyword evidence="6 12" id="KW-0269">Exonuclease</keyword>
<evidence type="ECO:0000313" key="15">
    <source>
        <dbReference type="EMBL" id="USR78662.1"/>
    </source>
</evidence>
<dbReference type="PANTHER" id="PTHR10133:SF27">
    <property type="entry name" value="DNA POLYMERASE NU"/>
    <property type="match status" value="1"/>
</dbReference>
<dbReference type="SUPFAM" id="SSF56672">
    <property type="entry name" value="DNA/RNA polymerases"/>
    <property type="match status" value="1"/>
</dbReference>
<evidence type="ECO:0000256" key="12">
    <source>
        <dbReference type="RuleBase" id="RU004460"/>
    </source>
</evidence>
<evidence type="ECO:0000256" key="10">
    <source>
        <dbReference type="ARBA" id="ARBA00049244"/>
    </source>
</evidence>
<dbReference type="InterPro" id="IPR002421">
    <property type="entry name" value="5-3_exonuclease"/>
</dbReference>
<dbReference type="GO" id="GO:0003887">
    <property type="term" value="F:DNA-directed DNA polymerase activity"/>
    <property type="evidence" value="ECO:0007669"/>
    <property type="project" value="UniProtKB-EC"/>
</dbReference>
<dbReference type="SUPFAM" id="SSF88723">
    <property type="entry name" value="PIN domain-like"/>
    <property type="match status" value="1"/>
</dbReference>
<dbReference type="Gene3D" id="3.30.420.10">
    <property type="entry name" value="Ribonuclease H-like superfamily/Ribonuclease H"/>
    <property type="match status" value="1"/>
</dbReference>
<dbReference type="EMBL" id="CP099547">
    <property type="protein sequence ID" value="USR78662.1"/>
    <property type="molecule type" value="Genomic_DNA"/>
</dbReference>
<dbReference type="InterPro" id="IPR012337">
    <property type="entry name" value="RNaseH-like_sf"/>
</dbReference>
<evidence type="ECO:0000313" key="16">
    <source>
        <dbReference type="Proteomes" id="UP001056109"/>
    </source>
</evidence>
<comment type="similarity">
    <text evidence="1 12">Belongs to the DNA polymerase type-A family.</text>
</comment>
<keyword evidence="7 12" id="KW-0239">DNA-directed DNA polymerase</keyword>
<keyword evidence="5 12" id="KW-0227">DNA damage</keyword>
<dbReference type="RefSeq" id="WP_252672477.1">
    <property type="nucleotide sequence ID" value="NZ_CP099547.1"/>
</dbReference>
<evidence type="ECO:0000256" key="4">
    <source>
        <dbReference type="ARBA" id="ARBA00022705"/>
    </source>
</evidence>
<evidence type="ECO:0000256" key="11">
    <source>
        <dbReference type="NCBIfam" id="TIGR00593"/>
    </source>
</evidence>
<keyword evidence="6 12" id="KW-0540">Nuclease</keyword>
<evidence type="ECO:0000256" key="8">
    <source>
        <dbReference type="ARBA" id="ARBA00023125"/>
    </source>
</evidence>
<dbReference type="Pfam" id="PF00476">
    <property type="entry name" value="DNA_pol_A"/>
    <property type="match status" value="1"/>
</dbReference>
<sequence>MTKNIMLLLDGHSMAFRSFFALPADSFRTAQGQYTNAVHGFINTLLRLIADYQPTHIAVAFDLPGGTFRTRQYDQYKGGRAKTPEEFKGQIGVIQEVLDVLGISWLTVEDYEADDIVATLATRAEQSDMDVYIASGDKDSYQLVSERTSVVYPMPRAQMLLLDPDGVAQRSGVQPQMYSDLAALVGEKADNLPGVPGVGPKTAAKWLHHYGDLESLIAHAEQINGKAGQALRENIEQVRLNRQLNQLVRNLDIVPDLDDLQPVGVDLEALHELFDTLDFTSLRKRVLSELPLRAGSAKSATQPQQAAVREVNVVAGGTTSLREFSKLHLPPYALAIDGIGKPAEGSVETFALAADDGFVFVASPASLDEEDFHALTLIIEDPQIGILGHGLKAQIHAWQGQGMSLTGIVTDTEIDAYLLHPDQRSYDFAQLVQRYLAIDLNNDAGDTLGISLSGEIIGNNIGQRAVLVHDLRDAFLREFEAEEYNETLIDLELRVTEGLARMEMRGIGVDQDRLAQLHSDFDARVQAAAQQAWDAIGDSSVNLSSPKQLQAVLFDQLNLPKTKKTKSGYTTNADALAGLLAKISMREDDEAIVGQTFLSSLLEHRDAIKLRQSVEGLQRSVHTDGRIHTTYQQTVAATGRLSSTDPNLQNIHARTEEGQRIREVFVPGLGFDYVMTADYSQIEMRLMAHLSRDSELIEAFNQGADLHRFVASRVYGISEADVSVAQRSKIKAMSYGLVYGLSAYGLSAQLHIPVPEAQNLMDGYFQRFGAVKKYLDGLVEKARHDSYTETILGRRRYLPELNSQNRQVRESAERMALNAPIQGSAADIIKIAMLNVESELIRRQLDSQVLLQVHDELVLEVVASEAEEVEALVREQMGMAWDSLSVPLSVGVGIGRNWREAAH</sequence>
<evidence type="ECO:0000256" key="5">
    <source>
        <dbReference type="ARBA" id="ARBA00022763"/>
    </source>
</evidence>
<keyword evidence="4 12" id="KW-0235">DNA replication</keyword>
<dbReference type="InterPro" id="IPR036397">
    <property type="entry name" value="RNaseH_sf"/>
</dbReference>
<dbReference type="InterPro" id="IPR036279">
    <property type="entry name" value="5-3_exonuclease_C_sf"/>
</dbReference>
<comment type="catalytic activity">
    <reaction evidence="10 12">
        <text>DNA(n) + a 2'-deoxyribonucleoside 5'-triphosphate = DNA(n+1) + diphosphate</text>
        <dbReference type="Rhea" id="RHEA:22508"/>
        <dbReference type="Rhea" id="RHEA-COMP:17339"/>
        <dbReference type="Rhea" id="RHEA-COMP:17340"/>
        <dbReference type="ChEBI" id="CHEBI:33019"/>
        <dbReference type="ChEBI" id="CHEBI:61560"/>
        <dbReference type="ChEBI" id="CHEBI:173112"/>
        <dbReference type="EC" id="2.7.7.7"/>
    </reaction>
</comment>
<dbReference type="Pfam" id="PF01367">
    <property type="entry name" value="5_3_exonuc"/>
    <property type="match status" value="1"/>
</dbReference>